<dbReference type="EC" id="2.7.8.-" evidence="8"/>
<dbReference type="Gene3D" id="3.30.870.10">
    <property type="entry name" value="Endonuclease Chain A"/>
    <property type="match status" value="2"/>
</dbReference>
<evidence type="ECO:0000256" key="8">
    <source>
        <dbReference type="NCBIfam" id="TIGR04265"/>
    </source>
</evidence>
<proteinExistence type="predicted"/>
<accession>A0A411ABH0</accession>
<name>A0A411ABH0_BACVE</name>
<evidence type="ECO:0000259" key="9">
    <source>
        <dbReference type="PROSITE" id="PS50035"/>
    </source>
</evidence>
<evidence type="ECO:0000256" key="2">
    <source>
        <dbReference type="ARBA" id="ARBA00022475"/>
    </source>
</evidence>
<organism evidence="10 11">
    <name type="scientific">Bacillus velezensis</name>
    <dbReference type="NCBI Taxonomy" id="492670"/>
    <lineage>
        <taxon>Bacteria</taxon>
        <taxon>Bacillati</taxon>
        <taxon>Bacillota</taxon>
        <taxon>Bacilli</taxon>
        <taxon>Bacillales</taxon>
        <taxon>Bacillaceae</taxon>
        <taxon>Bacillus</taxon>
        <taxon>Bacillus amyloliquefaciens group</taxon>
    </lineage>
</organism>
<keyword evidence="4" id="KW-0812">Transmembrane</keyword>
<dbReference type="Proteomes" id="UP000587477">
    <property type="component" value="Chromosome"/>
</dbReference>
<sequence>MKVIFVLLVIFIILIALMLFDMLLGRAAYKKQAYEPVFDPKKSNITLIHCGSELVQQMTADIRQAVSSIHMMFFIMKNDQVSHEMFDLLKEKARAGVSVYLLLDWAGSRQVKKPSIQTMKKAGVHVHFLNKPAFPFLFFRLQKRNHRKVTVIDGKIGYVGGFNIAEEYLGKKAKFGNWEDYHLRMTGEGTADLQTLFVSDLKRNTGKTPESPGVYPALSEGNISHRTYASDGFSLESHYESCIRKAEKKIIIGTPYYVPSKKLQEALISACRKGVKVILIVPMKSDHPLVRETALAYYPELLKAGCLIYRYYQGFYHVKAFIIDDRISIIGTPNFDKRSLFWNEEVNVIIHDEAFTKEVLSTIKQDIEKSELLTLEKVKQRSVRQLPAEWLGKAISYFL</sequence>
<evidence type="ECO:0000256" key="6">
    <source>
        <dbReference type="ARBA" id="ARBA00022989"/>
    </source>
</evidence>
<evidence type="ECO:0000256" key="4">
    <source>
        <dbReference type="ARBA" id="ARBA00022692"/>
    </source>
</evidence>
<keyword evidence="6" id="KW-1133">Transmembrane helix</keyword>
<dbReference type="NCBIfam" id="TIGR04265">
    <property type="entry name" value="bac_cardiolipin"/>
    <property type="match status" value="1"/>
</dbReference>
<evidence type="ECO:0000256" key="1">
    <source>
        <dbReference type="ARBA" id="ARBA00004236"/>
    </source>
</evidence>
<keyword evidence="2" id="KW-1003">Cell membrane</keyword>
<keyword evidence="3" id="KW-0808">Transferase</keyword>
<evidence type="ECO:0000256" key="5">
    <source>
        <dbReference type="ARBA" id="ARBA00022737"/>
    </source>
</evidence>
<dbReference type="AlphaFoldDB" id="A0A411ABH0"/>
<dbReference type="InterPro" id="IPR022924">
    <property type="entry name" value="Cardiolipin_synthase"/>
</dbReference>
<evidence type="ECO:0000256" key="7">
    <source>
        <dbReference type="ARBA" id="ARBA00023136"/>
    </source>
</evidence>
<feature type="domain" description="PLD phosphodiesterase" evidence="9">
    <location>
        <begin position="141"/>
        <end position="168"/>
    </location>
</feature>
<gene>
    <name evidence="10" type="primary">clsB</name>
    <name evidence="10" type="ORF">BACVE_002079</name>
</gene>
<dbReference type="GO" id="GO:0032049">
    <property type="term" value="P:cardiolipin biosynthetic process"/>
    <property type="evidence" value="ECO:0007669"/>
    <property type="project" value="UniProtKB-UniRule"/>
</dbReference>
<evidence type="ECO:0000313" key="11">
    <source>
        <dbReference type="Proteomes" id="UP000587477"/>
    </source>
</evidence>
<dbReference type="RefSeq" id="WP_025649381.1">
    <property type="nucleotide sequence ID" value="NZ_CP017775.1"/>
</dbReference>
<dbReference type="InterPro" id="IPR025202">
    <property type="entry name" value="PLD-like_dom"/>
</dbReference>
<dbReference type="SUPFAM" id="SSF56024">
    <property type="entry name" value="Phospholipase D/nuclease"/>
    <property type="match status" value="2"/>
</dbReference>
<reference evidence="11" key="1">
    <citation type="submission" date="2020-10" db="EMBL/GenBank/DDBJ databases">
        <title>Complete genome sequence of Bacillus velezensis NST6.</title>
        <authorList>
            <person name="Choi J."/>
        </authorList>
    </citation>
    <scope>NUCLEOTIDE SEQUENCE [LARGE SCALE GENOMIC DNA]</scope>
    <source>
        <strain evidence="11">NST6</strain>
    </source>
</reference>
<dbReference type="PANTHER" id="PTHR21248:SF7">
    <property type="entry name" value="MINOR CARDIOLIPIN SYNTHASE CLSB"/>
    <property type="match status" value="1"/>
</dbReference>
<dbReference type="SMART" id="SM00155">
    <property type="entry name" value="PLDc"/>
    <property type="match status" value="2"/>
</dbReference>
<dbReference type="InterPro" id="IPR001736">
    <property type="entry name" value="PLipase_D/transphosphatidylase"/>
</dbReference>
<keyword evidence="7" id="KW-0472">Membrane</keyword>
<feature type="domain" description="PLD phosphodiesterase" evidence="9">
    <location>
        <begin position="312"/>
        <end position="339"/>
    </location>
</feature>
<keyword evidence="5" id="KW-0677">Repeat</keyword>
<protein>
    <recommendedName>
        <fullName evidence="8">Cardiolipin synthase</fullName>
        <ecNumber evidence="8">2.7.8.-</ecNumber>
    </recommendedName>
</protein>
<dbReference type="CDD" id="cd09112">
    <property type="entry name" value="PLDc_CLS_2"/>
    <property type="match status" value="1"/>
</dbReference>
<dbReference type="EMBL" id="CP063687">
    <property type="protein sequence ID" value="QOY27068.1"/>
    <property type="molecule type" value="Genomic_DNA"/>
</dbReference>
<dbReference type="GO" id="GO:0005886">
    <property type="term" value="C:plasma membrane"/>
    <property type="evidence" value="ECO:0007669"/>
    <property type="project" value="UniProtKB-SubCell"/>
</dbReference>
<evidence type="ECO:0000313" key="10">
    <source>
        <dbReference type="EMBL" id="QOY27068.1"/>
    </source>
</evidence>
<dbReference type="Pfam" id="PF13091">
    <property type="entry name" value="PLDc_2"/>
    <property type="match status" value="2"/>
</dbReference>
<dbReference type="CDD" id="cd09110">
    <property type="entry name" value="PLDc_CLS_1"/>
    <property type="match status" value="1"/>
</dbReference>
<evidence type="ECO:0000256" key="3">
    <source>
        <dbReference type="ARBA" id="ARBA00022679"/>
    </source>
</evidence>
<dbReference type="PIRSF" id="PIRSF000850">
    <property type="entry name" value="Phospholipase_D_PSS"/>
    <property type="match status" value="1"/>
</dbReference>
<dbReference type="GO" id="GO:0008808">
    <property type="term" value="F:cardiolipin synthase activity"/>
    <property type="evidence" value="ECO:0007669"/>
    <property type="project" value="UniProtKB-UniRule"/>
</dbReference>
<dbReference type="PROSITE" id="PS50035">
    <property type="entry name" value="PLD"/>
    <property type="match status" value="2"/>
</dbReference>
<comment type="subcellular location">
    <subcellularLocation>
        <location evidence="1">Cell membrane</location>
    </subcellularLocation>
</comment>
<dbReference type="PANTHER" id="PTHR21248">
    <property type="entry name" value="CARDIOLIPIN SYNTHASE"/>
    <property type="match status" value="1"/>
</dbReference>